<dbReference type="Proteomes" id="UP001243844">
    <property type="component" value="Unassembled WGS sequence"/>
</dbReference>
<dbReference type="InterPro" id="IPR043519">
    <property type="entry name" value="NT_sf"/>
</dbReference>
<organism evidence="1 2">
    <name type="scientific">Acinetobacter rudis</name>
    <dbReference type="NCBI Taxonomy" id="632955"/>
    <lineage>
        <taxon>Bacteria</taxon>
        <taxon>Pseudomonadati</taxon>
        <taxon>Pseudomonadota</taxon>
        <taxon>Gammaproteobacteria</taxon>
        <taxon>Moraxellales</taxon>
        <taxon>Moraxellaceae</taxon>
        <taxon>Acinetobacter</taxon>
    </lineage>
</organism>
<sequence>MKFSELYPTLSLQQLAEFSEGDPNENPWVAGHPQVESITLSAYQSDWPQQFEQIKTQIVAVLADKVLDIVHVGSTAVLDLAAKPVIDIDLIVADPQDEASYVPILETLGYHLTIREPSWYQHRMLRLDHPRVNLHVFALNCPEHIRHVLFRDWLLDHEDDRQRYADIKQRALHGVDTIQTYNQNKQAVVRDIYQKIFKAYQIITPD</sequence>
<name>A0AAW8JAT4_9GAMM</name>
<proteinExistence type="predicted"/>
<dbReference type="RefSeq" id="WP_308976936.1">
    <property type="nucleotide sequence ID" value="NZ_JAVIDL010000033.1"/>
</dbReference>
<dbReference type="EMBL" id="JAVIDL010000033">
    <property type="protein sequence ID" value="MDQ8936773.1"/>
    <property type="molecule type" value="Genomic_DNA"/>
</dbReference>
<gene>
    <name evidence="1" type="ORF">RFH47_13695</name>
</gene>
<comment type="caution">
    <text evidence="1">The sequence shown here is derived from an EMBL/GenBank/DDBJ whole genome shotgun (WGS) entry which is preliminary data.</text>
</comment>
<dbReference type="InterPro" id="IPR007344">
    <property type="entry name" value="GrpB/CoaE"/>
</dbReference>
<dbReference type="PANTHER" id="PTHR34822">
    <property type="entry name" value="GRPB DOMAIN PROTEIN (AFU_ORTHOLOGUE AFUA_1G01530)"/>
    <property type="match status" value="1"/>
</dbReference>
<accession>A0AAW8JAT4</accession>
<evidence type="ECO:0000313" key="2">
    <source>
        <dbReference type="Proteomes" id="UP001243844"/>
    </source>
</evidence>
<evidence type="ECO:0000313" key="1">
    <source>
        <dbReference type="EMBL" id="MDQ8936773.1"/>
    </source>
</evidence>
<dbReference type="SUPFAM" id="SSF81301">
    <property type="entry name" value="Nucleotidyltransferase"/>
    <property type="match status" value="1"/>
</dbReference>
<protein>
    <submittedName>
        <fullName evidence="1">GrpB family protein</fullName>
    </submittedName>
</protein>
<dbReference type="PANTHER" id="PTHR34822:SF1">
    <property type="entry name" value="GRPB FAMILY PROTEIN"/>
    <property type="match status" value="1"/>
</dbReference>
<dbReference type="Pfam" id="PF04229">
    <property type="entry name" value="GrpB"/>
    <property type="match status" value="1"/>
</dbReference>
<reference evidence="1" key="1">
    <citation type="submission" date="2023-08" db="EMBL/GenBank/DDBJ databases">
        <title>Emergence of clinically-relevant ST2 carbapenem-resistant Acinetobacter baumannii strains in hospital sewages in Zhejiang, East of China.</title>
        <authorList>
            <person name="Kaichao C."/>
            <person name="Zhang R."/>
        </authorList>
    </citation>
    <scope>NUCLEOTIDE SEQUENCE</scope>
    <source>
        <strain evidence="1">M-RB-37</strain>
    </source>
</reference>
<dbReference type="AlphaFoldDB" id="A0AAW8JAT4"/>
<dbReference type="Gene3D" id="3.30.460.10">
    <property type="entry name" value="Beta Polymerase, domain 2"/>
    <property type="match status" value="1"/>
</dbReference>